<evidence type="ECO:0000256" key="8">
    <source>
        <dbReference type="ARBA" id="ARBA00023136"/>
    </source>
</evidence>
<gene>
    <name evidence="12" type="ORF">GCM10008090_02790</name>
</gene>
<comment type="subcellular location">
    <subcellularLocation>
        <location evidence="1">Membrane</location>
        <topology evidence="1">Multi-pass membrane protein</topology>
    </subcellularLocation>
</comment>
<feature type="domain" description="Cation efflux protein cytoplasmic" evidence="11">
    <location>
        <begin position="207"/>
        <end position="276"/>
    </location>
</feature>
<keyword evidence="6" id="KW-0406">Ion transport</keyword>
<reference evidence="12" key="2">
    <citation type="submission" date="2020-09" db="EMBL/GenBank/DDBJ databases">
        <authorList>
            <person name="Sun Q."/>
            <person name="Kim S."/>
        </authorList>
    </citation>
    <scope>NUCLEOTIDE SEQUENCE</scope>
    <source>
        <strain evidence="12">KCTC 12711</strain>
    </source>
</reference>
<keyword evidence="4" id="KW-0408">Iron</keyword>
<dbReference type="Gene3D" id="1.20.1510.10">
    <property type="entry name" value="Cation efflux protein transmembrane domain"/>
    <property type="match status" value="1"/>
</dbReference>
<dbReference type="AlphaFoldDB" id="A0A918RGG4"/>
<dbReference type="Pfam" id="PF16916">
    <property type="entry name" value="ZT_dimer"/>
    <property type="match status" value="1"/>
</dbReference>
<evidence type="ECO:0000256" key="6">
    <source>
        <dbReference type="ARBA" id="ARBA00022906"/>
    </source>
</evidence>
<proteinExistence type="inferred from homology"/>
<dbReference type="PANTHER" id="PTHR43840:SF15">
    <property type="entry name" value="MITOCHONDRIAL METAL TRANSPORTER 1-RELATED"/>
    <property type="match status" value="1"/>
</dbReference>
<evidence type="ECO:0000256" key="4">
    <source>
        <dbReference type="ARBA" id="ARBA00022496"/>
    </source>
</evidence>
<keyword evidence="13" id="KW-1185">Reference proteome</keyword>
<dbReference type="GO" id="GO:0015093">
    <property type="term" value="F:ferrous iron transmembrane transporter activity"/>
    <property type="evidence" value="ECO:0007669"/>
    <property type="project" value="TreeGrafter"/>
</dbReference>
<keyword evidence="5 9" id="KW-0812">Transmembrane</keyword>
<dbReference type="RefSeq" id="WP_189398218.1">
    <property type="nucleotide sequence ID" value="NZ_BMXA01000001.1"/>
</dbReference>
<organism evidence="12 13">
    <name type="scientific">Arenicella chitinivorans</name>
    <dbReference type="NCBI Taxonomy" id="1329800"/>
    <lineage>
        <taxon>Bacteria</taxon>
        <taxon>Pseudomonadati</taxon>
        <taxon>Pseudomonadota</taxon>
        <taxon>Gammaproteobacteria</taxon>
        <taxon>Arenicellales</taxon>
        <taxon>Arenicellaceae</taxon>
        <taxon>Arenicella</taxon>
    </lineage>
</organism>
<comment type="caution">
    <text evidence="12">The sequence shown here is derived from an EMBL/GenBank/DDBJ whole genome shotgun (WGS) entry which is preliminary data.</text>
</comment>
<dbReference type="GO" id="GO:0015086">
    <property type="term" value="F:cadmium ion transmembrane transporter activity"/>
    <property type="evidence" value="ECO:0007669"/>
    <property type="project" value="TreeGrafter"/>
</dbReference>
<feature type="transmembrane region" description="Helical" evidence="9">
    <location>
        <begin position="6"/>
        <end position="24"/>
    </location>
</feature>
<dbReference type="EMBL" id="BMXA01000001">
    <property type="protein sequence ID" value="GGZ97911.1"/>
    <property type="molecule type" value="Genomic_DNA"/>
</dbReference>
<keyword evidence="6" id="KW-0864">Zinc transport</keyword>
<accession>A0A918RGG4</accession>
<dbReference type="GO" id="GO:0006882">
    <property type="term" value="P:intracellular zinc ion homeostasis"/>
    <property type="evidence" value="ECO:0007669"/>
    <property type="project" value="TreeGrafter"/>
</dbReference>
<sequence>MKVKTVLIIEALTDIVLMMIKLTVGMITNSSAIISDALHSLTDLANNGIALIAIRLSEQPSDADHHYGHRKFEHLAVFSLAVLLSVVALELVSNAIRNYGEHVAQSGIGMVVLLVALGCNVALTAWEHYWASRLDSDLLQADAKHTLSDVLTTVAVIGGWQFAALGYYWVDTLMAIVVAVVILVLAFRLLLRAVPILVDASQHPPAELAAEIEKVGQVERVRQVRARNTKDGNYADVIITVDPTMPTVNAHHVTEQIEALLKRQFDIHDVVVHVEPSE</sequence>
<evidence type="ECO:0000256" key="7">
    <source>
        <dbReference type="ARBA" id="ARBA00022989"/>
    </source>
</evidence>
<dbReference type="SUPFAM" id="SSF161111">
    <property type="entry name" value="Cation efflux protein transmembrane domain-like"/>
    <property type="match status" value="1"/>
</dbReference>
<evidence type="ECO:0000256" key="3">
    <source>
        <dbReference type="ARBA" id="ARBA00022448"/>
    </source>
</evidence>
<keyword evidence="7 9" id="KW-1133">Transmembrane helix</keyword>
<evidence type="ECO:0000256" key="9">
    <source>
        <dbReference type="SAM" id="Phobius"/>
    </source>
</evidence>
<dbReference type="InterPro" id="IPR027470">
    <property type="entry name" value="Cation_efflux_CTD"/>
</dbReference>
<evidence type="ECO:0000313" key="13">
    <source>
        <dbReference type="Proteomes" id="UP000614811"/>
    </source>
</evidence>
<protein>
    <submittedName>
        <fullName evidence="12">Cation efflux system protein</fullName>
    </submittedName>
</protein>
<keyword evidence="8 9" id="KW-0472">Membrane</keyword>
<dbReference type="GO" id="GO:0015341">
    <property type="term" value="F:zinc efflux antiporter activity"/>
    <property type="evidence" value="ECO:0007669"/>
    <property type="project" value="TreeGrafter"/>
</dbReference>
<feature type="transmembrane region" description="Helical" evidence="9">
    <location>
        <begin position="108"/>
        <end position="126"/>
    </location>
</feature>
<dbReference type="InterPro" id="IPR058533">
    <property type="entry name" value="Cation_efflux_TM"/>
</dbReference>
<evidence type="ECO:0000256" key="2">
    <source>
        <dbReference type="ARBA" id="ARBA00010212"/>
    </source>
</evidence>
<name>A0A918RGG4_9GAMM</name>
<dbReference type="SUPFAM" id="SSF160240">
    <property type="entry name" value="Cation efflux protein cytoplasmic domain-like"/>
    <property type="match status" value="1"/>
</dbReference>
<dbReference type="PANTHER" id="PTHR43840">
    <property type="entry name" value="MITOCHONDRIAL METAL TRANSPORTER 1-RELATED"/>
    <property type="match status" value="1"/>
</dbReference>
<evidence type="ECO:0000313" key="12">
    <source>
        <dbReference type="EMBL" id="GGZ97911.1"/>
    </source>
</evidence>
<keyword evidence="6" id="KW-0862">Zinc</keyword>
<evidence type="ECO:0000259" key="10">
    <source>
        <dbReference type="Pfam" id="PF01545"/>
    </source>
</evidence>
<keyword evidence="4" id="KW-0410">Iron transport</keyword>
<evidence type="ECO:0000256" key="1">
    <source>
        <dbReference type="ARBA" id="ARBA00004141"/>
    </source>
</evidence>
<dbReference type="InterPro" id="IPR036837">
    <property type="entry name" value="Cation_efflux_CTD_sf"/>
</dbReference>
<dbReference type="Proteomes" id="UP000614811">
    <property type="component" value="Unassembled WGS sequence"/>
</dbReference>
<dbReference type="Pfam" id="PF01545">
    <property type="entry name" value="Cation_efflux"/>
    <property type="match status" value="1"/>
</dbReference>
<dbReference type="Gene3D" id="3.30.70.1350">
    <property type="entry name" value="Cation efflux protein, cytoplasmic domain"/>
    <property type="match status" value="1"/>
</dbReference>
<dbReference type="NCBIfam" id="TIGR01297">
    <property type="entry name" value="CDF"/>
    <property type="match status" value="1"/>
</dbReference>
<dbReference type="InterPro" id="IPR027469">
    <property type="entry name" value="Cation_efflux_TMD_sf"/>
</dbReference>
<keyword evidence="3" id="KW-0813">Transport</keyword>
<feature type="transmembrane region" description="Helical" evidence="9">
    <location>
        <begin position="75"/>
        <end position="96"/>
    </location>
</feature>
<evidence type="ECO:0000256" key="5">
    <source>
        <dbReference type="ARBA" id="ARBA00022692"/>
    </source>
</evidence>
<comment type="similarity">
    <text evidence="2">Belongs to the cation diffusion facilitator (CDF) transporter (TC 2.A.4) family. FieF subfamily.</text>
</comment>
<reference evidence="12" key="1">
    <citation type="journal article" date="2014" name="Int. J. Syst. Evol. Microbiol.">
        <title>Complete genome sequence of Corynebacterium casei LMG S-19264T (=DSM 44701T), isolated from a smear-ripened cheese.</title>
        <authorList>
            <consortium name="US DOE Joint Genome Institute (JGI-PGF)"/>
            <person name="Walter F."/>
            <person name="Albersmeier A."/>
            <person name="Kalinowski J."/>
            <person name="Ruckert C."/>
        </authorList>
    </citation>
    <scope>NUCLEOTIDE SEQUENCE</scope>
    <source>
        <strain evidence="12">KCTC 12711</strain>
    </source>
</reference>
<feature type="domain" description="Cation efflux protein transmembrane" evidence="10">
    <location>
        <begin position="7"/>
        <end position="198"/>
    </location>
</feature>
<dbReference type="GO" id="GO:0005886">
    <property type="term" value="C:plasma membrane"/>
    <property type="evidence" value="ECO:0007669"/>
    <property type="project" value="TreeGrafter"/>
</dbReference>
<dbReference type="InterPro" id="IPR050291">
    <property type="entry name" value="CDF_Transporter"/>
</dbReference>
<dbReference type="InterPro" id="IPR002524">
    <property type="entry name" value="Cation_efflux"/>
</dbReference>
<evidence type="ECO:0000259" key="11">
    <source>
        <dbReference type="Pfam" id="PF16916"/>
    </source>
</evidence>
<feature type="transmembrane region" description="Helical" evidence="9">
    <location>
        <begin position="173"/>
        <end position="191"/>
    </location>
</feature>